<dbReference type="PANTHER" id="PTHR12875">
    <property type="entry name" value="GOLGI TO ER TRAFFIC PROTEIN 4 HOMOLOG"/>
    <property type="match status" value="1"/>
</dbReference>
<dbReference type="Gene3D" id="1.25.40.10">
    <property type="entry name" value="Tetratricopeptide repeat domain"/>
    <property type="match status" value="1"/>
</dbReference>
<evidence type="ECO:0000256" key="1">
    <source>
        <dbReference type="ARBA" id="ARBA00005351"/>
    </source>
</evidence>
<organism evidence="2 3">
    <name type="scientific">Rhodosorus marinus</name>
    <dbReference type="NCBI Taxonomy" id="101924"/>
    <lineage>
        <taxon>Eukaryota</taxon>
        <taxon>Rhodophyta</taxon>
        <taxon>Stylonematophyceae</taxon>
        <taxon>Stylonematales</taxon>
        <taxon>Stylonemataceae</taxon>
        <taxon>Rhodosorus</taxon>
    </lineage>
</organism>
<evidence type="ECO:0008006" key="4">
    <source>
        <dbReference type="Google" id="ProtNLM"/>
    </source>
</evidence>
<name>A0AAV8UN74_9RHOD</name>
<dbReference type="GO" id="GO:0045048">
    <property type="term" value="P:protein insertion into ER membrane"/>
    <property type="evidence" value="ECO:0007669"/>
    <property type="project" value="InterPro"/>
</dbReference>
<dbReference type="EMBL" id="JAMWBK010000008">
    <property type="protein sequence ID" value="KAJ8902637.1"/>
    <property type="molecule type" value="Genomic_DNA"/>
</dbReference>
<sequence>MGSVKFLRKRYESALASDDLYTAEQTCLTIVHRMRTRKDVDKSEAEKAGRDMILEGSMALIDRGAIHSGTSLGLELVKTLIEDMVMYRDSKENLFALINAYEKHKLEADEQSELVRLLRACVDFSKKEGLGERMYGDELLNLMTAEALWKQSSFSSALDFFVRSPAPQRCGLMVHEWSNSAANDPKSPLVVVRAVLAYLTSGNLADAIVVVSINKLKRKSDEGGADLLASQIAFSDMLLKIIQRQGAYPLMAKLREHYNLILNKEDQSVQKKLDLVAEMYFGVKPGGNTMQDMMSEVMKGFFGGSSSSFR</sequence>
<comment type="caution">
    <text evidence="2">The sequence shown here is derived from an EMBL/GenBank/DDBJ whole genome shotgun (WGS) entry which is preliminary data.</text>
</comment>
<evidence type="ECO:0000313" key="2">
    <source>
        <dbReference type="EMBL" id="KAJ8902637.1"/>
    </source>
</evidence>
<evidence type="ECO:0000313" key="3">
    <source>
        <dbReference type="Proteomes" id="UP001157974"/>
    </source>
</evidence>
<dbReference type="PANTHER" id="PTHR12875:SF0">
    <property type="entry name" value="GOLGI TO ER TRAFFIC PROTEIN 4 HOMOLOG"/>
    <property type="match status" value="1"/>
</dbReference>
<dbReference type="Pfam" id="PF04190">
    <property type="entry name" value="GET4"/>
    <property type="match status" value="1"/>
</dbReference>
<gene>
    <name evidence="2" type="ORF">NDN08_005957</name>
</gene>
<accession>A0AAV8UN74</accession>
<dbReference type="AlphaFoldDB" id="A0AAV8UN74"/>
<proteinExistence type="inferred from homology"/>
<dbReference type="GO" id="GO:0005829">
    <property type="term" value="C:cytosol"/>
    <property type="evidence" value="ECO:0007669"/>
    <property type="project" value="TreeGrafter"/>
</dbReference>
<protein>
    <recommendedName>
        <fullName evidence="4">Golgi to ER traffic protein 4</fullName>
    </recommendedName>
</protein>
<dbReference type="InterPro" id="IPR011990">
    <property type="entry name" value="TPR-like_helical_dom_sf"/>
</dbReference>
<dbReference type="Proteomes" id="UP001157974">
    <property type="component" value="Unassembled WGS sequence"/>
</dbReference>
<comment type="similarity">
    <text evidence="1">Belongs to the GET4 family.</text>
</comment>
<keyword evidence="3" id="KW-1185">Reference proteome</keyword>
<dbReference type="InterPro" id="IPR007317">
    <property type="entry name" value="GET4"/>
</dbReference>
<reference evidence="2 3" key="1">
    <citation type="journal article" date="2023" name="Nat. Commun.">
        <title>Origin of minicircular mitochondrial genomes in red algae.</title>
        <authorList>
            <person name="Lee Y."/>
            <person name="Cho C.H."/>
            <person name="Lee Y.M."/>
            <person name="Park S.I."/>
            <person name="Yang J.H."/>
            <person name="West J.A."/>
            <person name="Bhattacharya D."/>
            <person name="Yoon H.S."/>
        </authorList>
    </citation>
    <scope>NUCLEOTIDE SEQUENCE [LARGE SCALE GENOMIC DNA]</scope>
    <source>
        <strain evidence="2 3">CCMP1338</strain>
        <tissue evidence="2">Whole cell</tissue>
    </source>
</reference>